<gene>
    <name evidence="2" type="ORF">SEPMUDRAFT_148822</name>
</gene>
<dbReference type="EMBL" id="KB456263">
    <property type="protein sequence ID" value="EMF13572.1"/>
    <property type="molecule type" value="Genomic_DNA"/>
</dbReference>
<evidence type="ECO:0000313" key="3">
    <source>
        <dbReference type="Proteomes" id="UP000016931"/>
    </source>
</evidence>
<sequence>MAAIVSFLPDSFPFRPFFPLSFLSRGRPPGNNDSNEYIVPDSLATIPTASLHVCTSAPSSGRRSWFFYLTSSSETVITMPRYEEAPPSYSDAVILDKLRAEVQRHDEELYGDQIERSSSTEEDESESVWESQYGECPPVAKWLVQTTAEPSMWKLMSGPLMSNATTAYNNDPLHKRRYAVLFPPGYEDVYLHKSTWYANAATLPPYHVEIYSCKNNGRYEAEPIIVLGPTEGDDDVMEAFARSHAALHVSKVFARVEQAMSQTSRLVTFCEGEFFSWDWKRKTSAARHDMQVLINKARKELIRDASFVVRLDQYLDFVGKAGDTQLLSNMEFFRGSIKDSGRRLRRMRL</sequence>
<reference evidence="2 3" key="1">
    <citation type="journal article" date="2012" name="PLoS Pathog.">
        <title>Diverse lifestyles and strategies of plant pathogenesis encoded in the genomes of eighteen Dothideomycetes fungi.</title>
        <authorList>
            <person name="Ohm R.A."/>
            <person name="Feau N."/>
            <person name="Henrissat B."/>
            <person name="Schoch C.L."/>
            <person name="Horwitz B.A."/>
            <person name="Barry K.W."/>
            <person name="Condon B.J."/>
            <person name="Copeland A.C."/>
            <person name="Dhillon B."/>
            <person name="Glaser F."/>
            <person name="Hesse C.N."/>
            <person name="Kosti I."/>
            <person name="LaButti K."/>
            <person name="Lindquist E.A."/>
            <person name="Lucas S."/>
            <person name="Salamov A.A."/>
            <person name="Bradshaw R.E."/>
            <person name="Ciuffetti L."/>
            <person name="Hamelin R.C."/>
            <person name="Kema G.H.J."/>
            <person name="Lawrence C."/>
            <person name="Scott J.A."/>
            <person name="Spatafora J.W."/>
            <person name="Turgeon B.G."/>
            <person name="de Wit P.J.G.M."/>
            <person name="Zhong S."/>
            <person name="Goodwin S.B."/>
            <person name="Grigoriev I.V."/>
        </authorList>
    </citation>
    <scope>NUCLEOTIDE SEQUENCE [LARGE SCALE GENOMIC DNA]</scope>
    <source>
        <strain evidence="2 3">SO2202</strain>
    </source>
</reference>
<dbReference type="AlphaFoldDB" id="M3B1B4"/>
<dbReference type="OrthoDB" id="3625729at2759"/>
<dbReference type="GeneID" id="27902307"/>
<accession>M3B1B4</accession>
<protein>
    <submittedName>
        <fullName evidence="2">Uncharacterized protein</fullName>
    </submittedName>
</protein>
<keyword evidence="3" id="KW-1185">Reference proteome</keyword>
<organism evidence="2 3">
    <name type="scientific">Sphaerulina musiva (strain SO2202)</name>
    <name type="common">Poplar stem canker fungus</name>
    <name type="synonym">Septoria musiva</name>
    <dbReference type="NCBI Taxonomy" id="692275"/>
    <lineage>
        <taxon>Eukaryota</taxon>
        <taxon>Fungi</taxon>
        <taxon>Dikarya</taxon>
        <taxon>Ascomycota</taxon>
        <taxon>Pezizomycotina</taxon>
        <taxon>Dothideomycetes</taxon>
        <taxon>Dothideomycetidae</taxon>
        <taxon>Mycosphaerellales</taxon>
        <taxon>Mycosphaerellaceae</taxon>
        <taxon>Sphaerulina</taxon>
    </lineage>
</organism>
<evidence type="ECO:0000313" key="2">
    <source>
        <dbReference type="EMBL" id="EMF13572.1"/>
    </source>
</evidence>
<evidence type="ECO:0000256" key="1">
    <source>
        <dbReference type="SAM" id="MobiDB-lite"/>
    </source>
</evidence>
<feature type="compositionally biased region" description="Basic and acidic residues" evidence="1">
    <location>
        <begin position="110"/>
        <end position="119"/>
    </location>
</feature>
<feature type="region of interest" description="Disordered" evidence="1">
    <location>
        <begin position="110"/>
        <end position="129"/>
    </location>
</feature>
<dbReference type="eggNOG" id="ENOG502R935">
    <property type="taxonomic scope" value="Eukaryota"/>
</dbReference>
<proteinExistence type="predicted"/>
<name>M3B1B4_SPHMS</name>
<dbReference type="HOGENOM" id="CLU_794937_0_0_1"/>
<dbReference type="Proteomes" id="UP000016931">
    <property type="component" value="Unassembled WGS sequence"/>
</dbReference>
<dbReference type="RefSeq" id="XP_016761693.1">
    <property type="nucleotide sequence ID" value="XM_016905170.1"/>
</dbReference>